<accession>A0A317MTA3</accession>
<comment type="caution">
    <text evidence="2">The sequence shown here is derived from an EMBL/GenBank/DDBJ whole genome shotgun (WGS) entry which is preliminary data.</text>
</comment>
<dbReference type="SUPFAM" id="SSF141371">
    <property type="entry name" value="PilZ domain-like"/>
    <property type="match status" value="1"/>
</dbReference>
<reference evidence="2 3" key="1">
    <citation type="submission" date="2018-05" db="EMBL/GenBank/DDBJ databases">
        <title>Genomic Encyclopedia of Type Strains, Phase IV (KMG-IV): sequencing the most valuable type-strain genomes for metagenomic binning, comparative biology and taxonomic classification.</title>
        <authorList>
            <person name="Goeker M."/>
        </authorList>
    </citation>
    <scope>NUCLEOTIDE SEQUENCE [LARGE SCALE GENOMIC DNA]</scope>
    <source>
        <strain evidence="2 3">DSM 23606</strain>
    </source>
</reference>
<dbReference type="GO" id="GO:0035438">
    <property type="term" value="F:cyclic-di-GMP binding"/>
    <property type="evidence" value="ECO:0007669"/>
    <property type="project" value="InterPro"/>
</dbReference>
<name>A0A317MTA3_9GAMM</name>
<dbReference type="OrthoDB" id="5296245at2"/>
<dbReference type="InterPro" id="IPR009875">
    <property type="entry name" value="PilZ_domain"/>
</dbReference>
<dbReference type="Gene3D" id="2.40.10.220">
    <property type="entry name" value="predicted glycosyltransferase like domains"/>
    <property type="match status" value="1"/>
</dbReference>
<dbReference type="EMBL" id="QGTJ01000010">
    <property type="protein sequence ID" value="PWV59548.1"/>
    <property type="molecule type" value="Genomic_DNA"/>
</dbReference>
<protein>
    <submittedName>
        <fullName evidence="2">Type IV pilus assembly protein PilZ</fullName>
    </submittedName>
</protein>
<gene>
    <name evidence="2" type="ORF">C7443_11093</name>
</gene>
<dbReference type="AlphaFoldDB" id="A0A317MTA3"/>
<dbReference type="Pfam" id="PF07238">
    <property type="entry name" value="PilZ"/>
    <property type="match status" value="1"/>
</dbReference>
<evidence type="ECO:0000313" key="3">
    <source>
        <dbReference type="Proteomes" id="UP000246569"/>
    </source>
</evidence>
<evidence type="ECO:0000259" key="1">
    <source>
        <dbReference type="Pfam" id="PF07238"/>
    </source>
</evidence>
<organism evidence="2 3">
    <name type="scientific">Plasticicumulans acidivorans</name>
    <dbReference type="NCBI Taxonomy" id="886464"/>
    <lineage>
        <taxon>Bacteria</taxon>
        <taxon>Pseudomonadati</taxon>
        <taxon>Pseudomonadota</taxon>
        <taxon>Gammaproteobacteria</taxon>
        <taxon>Candidatus Competibacteraceae</taxon>
        <taxon>Plasticicumulans</taxon>
    </lineage>
</organism>
<sequence>MESKASAARQGVMSVALRDRNQIYQCYMPFLKSGGLFVPTDKSFQLGDEVFLLLTLMDDPTRYPVTGKVVWLTPKTAISGRPAGIGLQFTGMEAATVLKKIDTYLAGIVNSDRPTHTL</sequence>
<feature type="domain" description="PilZ" evidence="1">
    <location>
        <begin position="14"/>
        <end position="106"/>
    </location>
</feature>
<dbReference type="Proteomes" id="UP000246569">
    <property type="component" value="Unassembled WGS sequence"/>
</dbReference>
<dbReference type="RefSeq" id="WP_110019598.1">
    <property type="nucleotide sequence ID" value="NZ_QGTJ01000010.1"/>
</dbReference>
<proteinExistence type="predicted"/>
<evidence type="ECO:0000313" key="2">
    <source>
        <dbReference type="EMBL" id="PWV59548.1"/>
    </source>
</evidence>
<keyword evidence="3" id="KW-1185">Reference proteome</keyword>